<organism evidence="1 2">
    <name type="scientific">Lysobacter yananisis</name>
    <dbReference type="NCBI Taxonomy" id="1003114"/>
    <lineage>
        <taxon>Bacteria</taxon>
        <taxon>Pseudomonadati</taxon>
        <taxon>Pseudomonadota</taxon>
        <taxon>Gammaproteobacteria</taxon>
        <taxon>Lysobacterales</taxon>
        <taxon>Lysobacteraceae</taxon>
        <taxon>Lysobacter</taxon>
    </lineage>
</organism>
<evidence type="ECO:0000313" key="1">
    <source>
        <dbReference type="EMBL" id="WMT04462.1"/>
    </source>
</evidence>
<proteinExistence type="predicted"/>
<reference evidence="1 2" key="1">
    <citation type="submission" date="2023-08" db="EMBL/GenBank/DDBJ databases">
        <title>The whole genome sequence of Lysobacter yananisis.</title>
        <authorList>
            <person name="Sun H."/>
        </authorList>
    </citation>
    <scope>NUCLEOTIDE SEQUENCE [LARGE SCALE GENOMIC DNA]</scope>
    <source>
        <strain evidence="1 2">SNNU513</strain>
    </source>
</reference>
<sequence length="289" mass="31933">MAERIVMANSKGSATGMAFYGLPDQVDAQRLLEIAQTFFVDLGLKPNTVSYSVKLPQNARGEDIGWKKADISTLREALATEGAHDFYLECVPPKSSQWICSASFLTTWFLADKEEYDNAGRLVCTYYCADSAQLNRIFMRLAREMDDLTRTPYAIAYEIDGDLADVSSYANADGFLTIFKNEDARAWKTQLPLGSRNVPKQYVERMRMVYPCNLLGPAHLAHTIEGGSLYDWIHAASDRGALEALASGGAVWTVAPEHLERINSILGEAGLLIGWKPKPSALSSRRLPG</sequence>
<accession>A0ABY9PBL5</accession>
<dbReference type="RefSeq" id="WP_309152822.1">
    <property type="nucleotide sequence ID" value="NZ_CP133568.1"/>
</dbReference>
<keyword evidence="2" id="KW-1185">Reference proteome</keyword>
<protein>
    <recommendedName>
        <fullName evidence="3">DUF3396 domain-containing protein</fullName>
    </recommendedName>
</protein>
<name>A0ABY9PBL5_9GAMM</name>
<dbReference type="EMBL" id="CP133568">
    <property type="protein sequence ID" value="WMT04462.1"/>
    <property type="molecule type" value="Genomic_DNA"/>
</dbReference>
<gene>
    <name evidence="1" type="ORF">RDV84_06430</name>
</gene>
<evidence type="ECO:0008006" key="3">
    <source>
        <dbReference type="Google" id="ProtNLM"/>
    </source>
</evidence>
<dbReference type="Proteomes" id="UP001229313">
    <property type="component" value="Chromosome"/>
</dbReference>
<evidence type="ECO:0000313" key="2">
    <source>
        <dbReference type="Proteomes" id="UP001229313"/>
    </source>
</evidence>